<feature type="domain" description="Rieske" evidence="5">
    <location>
        <begin position="106"/>
        <end position="178"/>
    </location>
</feature>
<dbReference type="GO" id="GO:0051537">
    <property type="term" value="F:2 iron, 2 sulfur cluster binding"/>
    <property type="evidence" value="ECO:0007669"/>
    <property type="project" value="UniProtKB-KW"/>
</dbReference>
<evidence type="ECO:0000256" key="2">
    <source>
        <dbReference type="ARBA" id="ARBA00022723"/>
    </source>
</evidence>
<dbReference type="SUPFAM" id="SSF50022">
    <property type="entry name" value="ISP domain"/>
    <property type="match status" value="1"/>
</dbReference>
<dbReference type="GO" id="GO:0046872">
    <property type="term" value="F:metal ion binding"/>
    <property type="evidence" value="ECO:0007669"/>
    <property type="project" value="UniProtKB-KW"/>
</dbReference>
<reference evidence="6" key="1">
    <citation type="submission" date="2018-06" db="EMBL/GenBank/DDBJ databases">
        <authorList>
            <person name="Zhirakovskaya E."/>
        </authorList>
    </citation>
    <scope>NUCLEOTIDE SEQUENCE</scope>
</reference>
<dbReference type="PROSITE" id="PS51318">
    <property type="entry name" value="TAT"/>
    <property type="match status" value="1"/>
</dbReference>
<dbReference type="Gene3D" id="2.102.10.10">
    <property type="entry name" value="Rieske [2Fe-2S] iron-sulphur domain"/>
    <property type="match status" value="1"/>
</dbReference>
<evidence type="ECO:0000313" key="6">
    <source>
        <dbReference type="EMBL" id="VAV92672.1"/>
    </source>
</evidence>
<evidence type="ECO:0000256" key="4">
    <source>
        <dbReference type="ARBA" id="ARBA00023014"/>
    </source>
</evidence>
<dbReference type="Pfam" id="PF00355">
    <property type="entry name" value="Rieske"/>
    <property type="match status" value="1"/>
</dbReference>
<dbReference type="EMBL" id="UOEC01000103">
    <property type="protein sequence ID" value="VAV92672.1"/>
    <property type="molecule type" value="Genomic_DNA"/>
</dbReference>
<keyword evidence="3" id="KW-0408">Iron</keyword>
<keyword evidence="1" id="KW-0001">2Fe-2S</keyword>
<evidence type="ECO:0000256" key="1">
    <source>
        <dbReference type="ARBA" id="ARBA00022714"/>
    </source>
</evidence>
<dbReference type="AlphaFoldDB" id="A0A3B0RLX5"/>
<evidence type="ECO:0000259" key="5">
    <source>
        <dbReference type="PROSITE" id="PS51296"/>
    </source>
</evidence>
<dbReference type="InterPro" id="IPR014067">
    <property type="entry name" value="AioB/IdrB_ssu"/>
</dbReference>
<evidence type="ECO:0000256" key="3">
    <source>
        <dbReference type="ARBA" id="ARBA00023004"/>
    </source>
</evidence>
<sequence>MTKSTVYKNTPTRKELAKQVGHKCLVSRRNFLIGTGATTATVMVVLNPGTADAQKIPGRIATYPRKMIGKISQLKQDKPLDFSYPDEGDYSDCMVVKLGVESGGGVGKAKDIVAYNYACTHQGSSLAGSYKAETKSLGACPLHLSTYDLTRHGILISGQAYQSLPQILLEVEGDKIYATGVFGLIFGRENNLQS</sequence>
<keyword evidence="4" id="KW-0411">Iron-sulfur</keyword>
<dbReference type="NCBIfam" id="TIGR02694">
    <property type="entry name" value="arsenite_ox_S"/>
    <property type="match status" value="1"/>
</dbReference>
<dbReference type="InterPro" id="IPR006311">
    <property type="entry name" value="TAT_signal"/>
</dbReference>
<dbReference type="InterPro" id="IPR017941">
    <property type="entry name" value="Rieske_2Fe-2S"/>
</dbReference>
<proteinExistence type="predicted"/>
<dbReference type="InterPro" id="IPR036922">
    <property type="entry name" value="Rieske_2Fe-2S_sf"/>
</dbReference>
<keyword evidence="2" id="KW-0479">Metal-binding</keyword>
<dbReference type="PROSITE" id="PS51296">
    <property type="entry name" value="RIESKE"/>
    <property type="match status" value="1"/>
</dbReference>
<name>A0A3B0RLX5_9ZZZZ</name>
<protein>
    <recommendedName>
        <fullName evidence="5">Rieske domain-containing protein</fullName>
    </recommendedName>
</protein>
<gene>
    <name evidence="6" type="ORF">MNBD_ALPHA08-2218</name>
</gene>
<accession>A0A3B0RLX5</accession>
<organism evidence="6">
    <name type="scientific">hydrothermal vent metagenome</name>
    <dbReference type="NCBI Taxonomy" id="652676"/>
    <lineage>
        <taxon>unclassified sequences</taxon>
        <taxon>metagenomes</taxon>
        <taxon>ecological metagenomes</taxon>
    </lineage>
</organism>